<organism evidence="4 5">
    <name type="scientific">Frondihabitans australicus</name>
    <dbReference type="NCBI Taxonomy" id="386892"/>
    <lineage>
        <taxon>Bacteria</taxon>
        <taxon>Bacillati</taxon>
        <taxon>Actinomycetota</taxon>
        <taxon>Actinomycetes</taxon>
        <taxon>Micrococcales</taxon>
        <taxon>Microbacteriaceae</taxon>
        <taxon>Frondihabitans</taxon>
    </lineage>
</organism>
<evidence type="ECO:0000313" key="4">
    <source>
        <dbReference type="EMBL" id="RKR75228.1"/>
    </source>
</evidence>
<dbReference type="Proteomes" id="UP000280008">
    <property type="component" value="Unassembled WGS sequence"/>
</dbReference>
<protein>
    <recommendedName>
        <fullName evidence="2">Antitoxin</fullName>
    </recommendedName>
</protein>
<evidence type="ECO:0000313" key="5">
    <source>
        <dbReference type="Proteomes" id="UP000280008"/>
    </source>
</evidence>
<sequence length="120" mass="13422">MSVVHESPRDVRQHPEPVGVRELKQNASKVIAAVQADHEARVITVNGRPVAGLVPLDVLERVVEAQSIQVVGVSASEFRRRMAENPLPPMSREAKDAWLADIRSVYGDDEFFDPWERQGK</sequence>
<dbReference type="EMBL" id="RBKS01000001">
    <property type="protein sequence ID" value="RKR75228.1"/>
    <property type="molecule type" value="Genomic_DNA"/>
</dbReference>
<keyword evidence="5" id="KW-1185">Reference proteome</keyword>
<name>A0A495III5_9MICO</name>
<dbReference type="RefSeq" id="WP_170159925.1">
    <property type="nucleotide sequence ID" value="NZ_RBKS01000001.1"/>
</dbReference>
<dbReference type="NCBIfam" id="TIGR01552">
    <property type="entry name" value="phd_fam"/>
    <property type="match status" value="1"/>
</dbReference>
<feature type="region of interest" description="Disordered" evidence="3">
    <location>
        <begin position="1"/>
        <end position="20"/>
    </location>
</feature>
<accession>A0A495III5</accession>
<gene>
    <name evidence="4" type="ORF">C8E83_2366</name>
</gene>
<proteinExistence type="inferred from homology"/>
<dbReference type="AlphaFoldDB" id="A0A495III5"/>
<evidence type="ECO:0000256" key="1">
    <source>
        <dbReference type="ARBA" id="ARBA00009981"/>
    </source>
</evidence>
<dbReference type="Pfam" id="PF02604">
    <property type="entry name" value="PhdYeFM_antitox"/>
    <property type="match status" value="1"/>
</dbReference>
<evidence type="ECO:0000256" key="3">
    <source>
        <dbReference type="SAM" id="MobiDB-lite"/>
    </source>
</evidence>
<reference evidence="4 5" key="1">
    <citation type="submission" date="2018-10" db="EMBL/GenBank/DDBJ databases">
        <title>Sequencing the genomes of 1000 actinobacteria strains.</title>
        <authorList>
            <person name="Klenk H.-P."/>
        </authorList>
    </citation>
    <scope>NUCLEOTIDE SEQUENCE [LARGE SCALE GENOMIC DNA]</scope>
    <source>
        <strain evidence="4 5">DSM 17894</strain>
    </source>
</reference>
<dbReference type="InterPro" id="IPR036165">
    <property type="entry name" value="YefM-like_sf"/>
</dbReference>
<dbReference type="Gene3D" id="3.40.1620.10">
    <property type="entry name" value="YefM-like domain"/>
    <property type="match status" value="1"/>
</dbReference>
<dbReference type="SUPFAM" id="SSF143120">
    <property type="entry name" value="YefM-like"/>
    <property type="match status" value="1"/>
</dbReference>
<dbReference type="InterPro" id="IPR006442">
    <property type="entry name" value="Antitoxin_Phd/YefM"/>
</dbReference>
<comment type="function">
    <text evidence="2">Antitoxin component of a type II toxin-antitoxin (TA) system.</text>
</comment>
<comment type="caution">
    <text evidence="4">The sequence shown here is derived from an EMBL/GenBank/DDBJ whole genome shotgun (WGS) entry which is preliminary data.</text>
</comment>
<evidence type="ECO:0000256" key="2">
    <source>
        <dbReference type="RuleBase" id="RU362080"/>
    </source>
</evidence>
<comment type="similarity">
    <text evidence="1 2">Belongs to the phD/YefM antitoxin family.</text>
</comment>